<keyword evidence="1" id="KW-0472">Membrane</keyword>
<gene>
    <name evidence="2" type="ORF">EDWATA_00485</name>
</gene>
<dbReference type="Proteomes" id="UP000003692">
    <property type="component" value="Unassembled WGS sequence"/>
</dbReference>
<protein>
    <submittedName>
        <fullName evidence="2">Uncharacterized protein</fullName>
    </submittedName>
</protein>
<keyword evidence="1" id="KW-1133">Transmembrane helix</keyword>
<keyword evidence="1" id="KW-0812">Transmembrane</keyword>
<reference evidence="2 3" key="1">
    <citation type="submission" date="2010-02" db="EMBL/GenBank/DDBJ databases">
        <authorList>
            <person name="Weinstock G."/>
            <person name="Sodergren E."/>
            <person name="Clifton S."/>
            <person name="Fulton L."/>
            <person name="Fulton B."/>
            <person name="Courtney L."/>
            <person name="Fronick C."/>
            <person name="Harrison M."/>
            <person name="Strong C."/>
            <person name="Farmer C."/>
            <person name="Delahaunty K."/>
            <person name="Markovic C."/>
            <person name="Hall O."/>
            <person name="Minx P."/>
            <person name="Tomlinson C."/>
            <person name="Mitreva M."/>
            <person name="Nelson J."/>
            <person name="Hou S."/>
            <person name="Wollam A."/>
            <person name="Pepin K.H."/>
            <person name="Johnson M."/>
            <person name="Bhonagiri V."/>
            <person name="Zhang X."/>
            <person name="Suruliraj S."/>
            <person name="Warren W."/>
            <person name="Chinwalla A."/>
            <person name="Mardis E.R."/>
            <person name="Wilson R.K."/>
        </authorList>
    </citation>
    <scope>NUCLEOTIDE SEQUENCE [LARGE SCALE GENOMIC DNA]</scope>
    <source>
        <strain evidence="2 3">ATCC 23685</strain>
    </source>
</reference>
<feature type="transmembrane region" description="Helical" evidence="1">
    <location>
        <begin position="40"/>
        <end position="60"/>
    </location>
</feature>
<dbReference type="AlphaFoldDB" id="D4F1A1"/>
<name>D4F1A1_EDWTA</name>
<dbReference type="HOGENOM" id="CLU_2478414_0_0_6"/>
<evidence type="ECO:0000313" key="3">
    <source>
        <dbReference type="Proteomes" id="UP000003692"/>
    </source>
</evidence>
<comment type="caution">
    <text evidence="2">The sequence shown here is derived from an EMBL/GenBank/DDBJ whole genome shotgun (WGS) entry which is preliminary data.</text>
</comment>
<evidence type="ECO:0000313" key="2">
    <source>
        <dbReference type="EMBL" id="EFE24495.1"/>
    </source>
</evidence>
<accession>D4F1A1</accession>
<sequence length="87" mass="9803">MLIEWSKISKINAMAMINFVFGLMKYSTAMTVFWPRVNVFGIEYAVIFFIAVLIALSGGTRHRQVGGAERRGAAYTSPLCQRVRWGV</sequence>
<organism evidence="2 3">
    <name type="scientific">Edwardsiella tarda ATCC 23685</name>
    <dbReference type="NCBI Taxonomy" id="500638"/>
    <lineage>
        <taxon>Bacteria</taxon>
        <taxon>Pseudomonadati</taxon>
        <taxon>Pseudomonadota</taxon>
        <taxon>Gammaproteobacteria</taxon>
        <taxon>Enterobacterales</taxon>
        <taxon>Hafniaceae</taxon>
        <taxon>Edwardsiella</taxon>
    </lineage>
</organism>
<evidence type="ECO:0000256" key="1">
    <source>
        <dbReference type="SAM" id="Phobius"/>
    </source>
</evidence>
<feature type="transmembrane region" description="Helical" evidence="1">
    <location>
        <begin position="12"/>
        <end position="34"/>
    </location>
</feature>
<proteinExistence type="predicted"/>
<dbReference type="EMBL" id="ADGK01000014">
    <property type="protein sequence ID" value="EFE24495.1"/>
    <property type="molecule type" value="Genomic_DNA"/>
</dbReference>